<sequence length="1239" mass="142009">IEGFVHHGPYSRVLFIVDGQLSHLESVWPSWNYVQPQILVGPRVTLEGLKDFILARTDLPHLENGTLLICSVGLHDIITFTDHKECKSHPPLKLIDVCLQATEDLIKLVLMRIKKAYQMLEETLDSMSVICFTAIVPCDPVLFFEQNAGHHKHMHPLKPALKSEMNTVKDKINIVCDRVNKHLSKMCALPTLWQIMASYHLDRKFGKCITSNGLTMKEAVVEELSFKLKRFMQELFYGLEINTKFLDFNNDQEIIMVGDSRIEEMRKMWNGDAPTFICEPDLGFYKFTEFVEKNLLGLKNKIVLVCLGMNDLIKFVDDDNFQCENHDLMKRAISVCHEYDLELDDYVRKVINNLGKGFKTFVNGSSSLMIFATVYPVDLSVYWNQQILLHKEKTGHSIPAPLTSYSSRITTRRAVTLLNMHLQDISKNTHMPLWNMYHVVCRGSDDLILPKDALKDGIFPSARTAEELVRSYHSFVNNKLNQESKEKMMEYKFPSRPLPNFTKCGFSDKPEGLQHLACSDNERRDYKETHQNLVQPSPSLSHRDVMNPYGNESKIEYKSQAAENISVNYNGSRNSRSSPLRRNKPSPLLPRNRSKSPGKDRYRRRSSSSDRHGRNSVSPSQFRGSRSHEAASISARFQQRNLEQRESSSGVGHFGPRSSRSPDLHRYKTSMTSGTPHHLAERSGSKYSPYQGGMPNSRSSSGSDLKEHCLFKYKESMGNIKRECQREGDMVIRNGLLDLFSSHKRECDMYIEKPAAYPDYNKEYRLFVERKRNFIQEIGGDPTAFDYYGPWRKYWPDRMCELFETSWSAKRDQYLSMIHSKKRRSFSSSSTSSSEGQSRKKRKHSKKKSSRKHHSPEPKKRQKSQHIRESRRDKYKSQSSDKGKNKSRSPERLAPAENIGTGKTQKDKTVKVVEVFGILSYMKDKLGPIGMPVSVLYDKALIMEKNGQDPRTLLDDEVSINLLKLILNKLVNLVNEEGVSTIQKAIYMETQSLLQDLIRDACEFKKKNTTLEIGVNVSQIATLSMGKSIHETIEIIEGFLLYEGYTDIPREKVEAIYLAVKDEQLNLNLSFNRYERRTPSVEPQTRNVEKKHGSPPENELTEEFFIGKQAARKPVKFKMGSGAPAQTSSISSMMMNASSSLLDHRDSLPSSSRSESIPDYDEEFFTGQKFRKPDLGNNSEGRNRNKSDKRDNASSEYVSRKHVLVPPPPIISGMTMQNPPELDVDYNALRKLLETIKRH</sequence>
<feature type="compositionally biased region" description="Basic and acidic residues" evidence="1">
    <location>
        <begin position="866"/>
        <end position="891"/>
    </location>
</feature>
<comment type="caution">
    <text evidence="2">The sequence shown here is derived from an EMBL/GenBank/DDBJ whole genome shotgun (WGS) entry which is preliminary data.</text>
</comment>
<feature type="compositionally biased region" description="Polar residues" evidence="1">
    <location>
        <begin position="694"/>
        <end position="703"/>
    </location>
</feature>
<feature type="compositionally biased region" description="Low complexity" evidence="1">
    <location>
        <begin position="826"/>
        <end position="836"/>
    </location>
</feature>
<feature type="compositionally biased region" description="Polar residues" evidence="1">
    <location>
        <begin position="531"/>
        <end position="540"/>
    </location>
</feature>
<dbReference type="AlphaFoldDB" id="A0AAN9AGT8"/>
<feature type="region of interest" description="Disordered" evidence="1">
    <location>
        <begin position="526"/>
        <end position="549"/>
    </location>
</feature>
<dbReference type="InterPro" id="IPR036514">
    <property type="entry name" value="SGNH_hydro_sf"/>
</dbReference>
<protein>
    <submittedName>
        <fullName evidence="2">Uncharacterized protein</fullName>
    </submittedName>
</protein>
<feature type="region of interest" description="Disordered" evidence="1">
    <location>
        <begin position="820"/>
        <end position="903"/>
    </location>
</feature>
<keyword evidence="3" id="KW-1185">Reference proteome</keyword>
<feature type="compositionally biased region" description="Basic and acidic residues" evidence="1">
    <location>
        <begin position="1181"/>
        <end position="1193"/>
    </location>
</feature>
<feature type="region of interest" description="Disordered" evidence="1">
    <location>
        <begin position="568"/>
        <end position="703"/>
    </location>
</feature>
<dbReference type="SUPFAM" id="SSF52266">
    <property type="entry name" value="SGNH hydrolase"/>
    <property type="match status" value="1"/>
</dbReference>
<proteinExistence type="predicted"/>
<evidence type="ECO:0000313" key="3">
    <source>
        <dbReference type="Proteomes" id="UP001381693"/>
    </source>
</evidence>
<evidence type="ECO:0000256" key="1">
    <source>
        <dbReference type="SAM" id="MobiDB-lite"/>
    </source>
</evidence>
<feature type="region of interest" description="Disordered" evidence="1">
    <location>
        <begin position="1141"/>
        <end position="1160"/>
    </location>
</feature>
<feature type="non-terminal residue" evidence="2">
    <location>
        <position position="1"/>
    </location>
</feature>
<reference evidence="2 3" key="1">
    <citation type="submission" date="2023-11" db="EMBL/GenBank/DDBJ databases">
        <title>Halocaridina rubra genome assembly.</title>
        <authorList>
            <person name="Smith C."/>
        </authorList>
    </citation>
    <scope>NUCLEOTIDE SEQUENCE [LARGE SCALE GENOMIC DNA]</scope>
    <source>
        <strain evidence="2">EP-1</strain>
        <tissue evidence="2">Whole</tissue>
    </source>
</reference>
<accession>A0AAN9AGT8</accession>
<dbReference type="Gene3D" id="3.40.50.1110">
    <property type="entry name" value="SGNH hydrolase"/>
    <property type="match status" value="1"/>
</dbReference>
<name>A0AAN9AGT8_HALRR</name>
<feature type="compositionally biased region" description="Basic residues" evidence="1">
    <location>
        <begin position="839"/>
        <end position="865"/>
    </location>
</feature>
<feature type="region of interest" description="Disordered" evidence="1">
    <location>
        <begin position="1076"/>
        <end position="1100"/>
    </location>
</feature>
<feature type="region of interest" description="Disordered" evidence="1">
    <location>
        <begin position="1166"/>
        <end position="1211"/>
    </location>
</feature>
<dbReference type="EMBL" id="JAXCGZ010000127">
    <property type="protein sequence ID" value="KAK7086632.1"/>
    <property type="molecule type" value="Genomic_DNA"/>
</dbReference>
<dbReference type="Proteomes" id="UP001381693">
    <property type="component" value="Unassembled WGS sequence"/>
</dbReference>
<organism evidence="2 3">
    <name type="scientific">Halocaridina rubra</name>
    <name type="common">Hawaiian red shrimp</name>
    <dbReference type="NCBI Taxonomy" id="373956"/>
    <lineage>
        <taxon>Eukaryota</taxon>
        <taxon>Metazoa</taxon>
        <taxon>Ecdysozoa</taxon>
        <taxon>Arthropoda</taxon>
        <taxon>Crustacea</taxon>
        <taxon>Multicrustacea</taxon>
        <taxon>Malacostraca</taxon>
        <taxon>Eumalacostraca</taxon>
        <taxon>Eucarida</taxon>
        <taxon>Decapoda</taxon>
        <taxon>Pleocyemata</taxon>
        <taxon>Caridea</taxon>
        <taxon>Atyoidea</taxon>
        <taxon>Atyidae</taxon>
        <taxon>Halocaridina</taxon>
    </lineage>
</organism>
<feature type="compositionally biased region" description="Basic residues" evidence="1">
    <location>
        <begin position="592"/>
        <end position="606"/>
    </location>
</feature>
<gene>
    <name evidence="2" type="ORF">SK128_006918</name>
</gene>
<evidence type="ECO:0000313" key="2">
    <source>
        <dbReference type="EMBL" id="KAK7086632.1"/>
    </source>
</evidence>